<keyword evidence="2" id="KW-1185">Reference proteome</keyword>
<dbReference type="EMBL" id="FQXC01000001">
    <property type="protein sequence ID" value="SHG91627.1"/>
    <property type="molecule type" value="Genomic_DNA"/>
</dbReference>
<name>A0A1M5NQ84_9RHOB</name>
<evidence type="ECO:0000313" key="2">
    <source>
        <dbReference type="Proteomes" id="UP000184221"/>
    </source>
</evidence>
<organism evidence="1 2">
    <name type="scientific">Marivita hallyeonensis</name>
    <dbReference type="NCBI Taxonomy" id="996342"/>
    <lineage>
        <taxon>Bacteria</taxon>
        <taxon>Pseudomonadati</taxon>
        <taxon>Pseudomonadota</taxon>
        <taxon>Alphaproteobacteria</taxon>
        <taxon>Rhodobacterales</taxon>
        <taxon>Roseobacteraceae</taxon>
        <taxon>Marivita</taxon>
    </lineage>
</organism>
<protein>
    <submittedName>
        <fullName evidence="1">Uncharacterized protein</fullName>
    </submittedName>
</protein>
<reference evidence="1 2" key="1">
    <citation type="submission" date="2016-11" db="EMBL/GenBank/DDBJ databases">
        <authorList>
            <person name="Jaros S."/>
            <person name="Januszkiewicz K."/>
            <person name="Wedrychowicz H."/>
        </authorList>
    </citation>
    <scope>NUCLEOTIDE SEQUENCE [LARGE SCALE GENOMIC DNA]</scope>
    <source>
        <strain evidence="1 2">DSM 29431</strain>
    </source>
</reference>
<proteinExistence type="predicted"/>
<dbReference type="AlphaFoldDB" id="A0A1M5NQ84"/>
<accession>A0A1M5NQ84</accession>
<evidence type="ECO:0000313" key="1">
    <source>
        <dbReference type="EMBL" id="SHG91627.1"/>
    </source>
</evidence>
<gene>
    <name evidence="1" type="ORF">SAMN05443551_1007</name>
</gene>
<dbReference type="Proteomes" id="UP000184221">
    <property type="component" value="Unassembled WGS sequence"/>
</dbReference>
<dbReference type="RefSeq" id="WP_072776363.1">
    <property type="nucleotide sequence ID" value="NZ_FQXC01000001.1"/>
</dbReference>
<dbReference type="OrthoDB" id="7874733at2"/>
<sequence>MCLTAEALALFLNMIAVPEISMEPGRIVVHAETRDAHWVAVEDEWCTMAPQIDRMDRFASLRAE</sequence>